<proteinExistence type="predicted"/>
<evidence type="ECO:0000313" key="3">
    <source>
        <dbReference type="Proteomes" id="UP000293483"/>
    </source>
</evidence>
<sequence length="721" mass="82695">MFKELKRFEVSLPVYEMESHVSYQAIRQPSVFEGMILNLAVKYKNILGQFSLSQVCEKFKIEPFLIQKALSSLIDNEMLERCDTDLTTMQVRNLAVTALGKDLYDKNEMPSTNKNAELKRKFYPLINQFINDQAFKLKPYDAQARFVIPPTLFDANIEHVNQMIRDMLEQATEKQFEWKKPNTNISEVNSQVSKTLAHHLPVRIALNNQGHLGYDAKGNSEVQQAFSTWLEQTNPEVVWEHILSKTFQQVENHLPNFEWSSVLDVTLAENNLLDDNALIRVYSEKSPNKVNDKPEIILSAQAKLAKIQGKTLTLPFSTTLPDGFQSLYFYKDQTATLIIKGNTNIFYAKQPRLVALQIKLSDEQVWTNIQTEVLRWNTTVSLDVLAFTRYFLSENEVFQHAPNLTMKEAVALHEAMKKVNNSGLRSSVWLDKIQRISNLSELTDFRKTFSHLSLAPQWAEIIFFVKLIEDAFENGKSAGTTLDKDFTDLIQVHKSLKSQINPELLNPNQPVSAQHSTKISIKALVLLGEWLNCYDELVQNHPEILTLCGKIKKQQQHLVDLKECIAQSFAPVRENGKKIAILDTSYLMDRSDELTRLSQDYFVVIPKVVLHELDGLKKGKDNDEFSEEAQKARRAIRTIEHLNLTSEHIEDSHDEFITLIAKTKTTNKLIADEKILSVAFFYRFNDCELFSRDVNMRNLAKALDICARSEFQSKPALDSVN</sequence>
<dbReference type="RefSeq" id="WP_130145309.1">
    <property type="nucleotide sequence ID" value="NZ_SGSU01000007.1"/>
</dbReference>
<reference evidence="2 3" key="1">
    <citation type="submission" date="2019-02" db="EMBL/GenBank/DDBJ databases">
        <title>The Batch Genome Submission of Acinetobacter spp. strains.</title>
        <authorList>
            <person name="Qin J."/>
            <person name="Hu Y."/>
            <person name="Ye H."/>
            <person name="Wei L."/>
            <person name="Feng Y."/>
            <person name="Zong Z."/>
        </authorList>
    </citation>
    <scope>NUCLEOTIDE SEQUENCE [LARGE SCALE GENOMIC DNA]</scope>
    <source>
        <strain evidence="2 3">WCHABo060081</strain>
    </source>
</reference>
<feature type="domain" description="PIN" evidence="1">
    <location>
        <begin position="578"/>
        <end position="698"/>
    </location>
</feature>
<evidence type="ECO:0000259" key="1">
    <source>
        <dbReference type="SMART" id="SM00670"/>
    </source>
</evidence>
<dbReference type="EMBL" id="SGSU01000007">
    <property type="protein sequence ID" value="RZG67460.1"/>
    <property type="molecule type" value="Genomic_DNA"/>
</dbReference>
<organism evidence="2 3">
    <name type="scientific">Acinetobacter bouvetii</name>
    <dbReference type="NCBI Taxonomy" id="202951"/>
    <lineage>
        <taxon>Bacteria</taxon>
        <taxon>Pseudomonadati</taxon>
        <taxon>Pseudomonadota</taxon>
        <taxon>Gammaproteobacteria</taxon>
        <taxon>Moraxellales</taxon>
        <taxon>Moraxellaceae</taxon>
        <taxon>Acinetobacter</taxon>
    </lineage>
</organism>
<name>A0A4Q7AY80_9GAMM</name>
<accession>A0A4Q7AY80</accession>
<dbReference type="SMART" id="SM00670">
    <property type="entry name" value="PINc"/>
    <property type="match status" value="1"/>
</dbReference>
<dbReference type="Gene3D" id="3.40.50.1010">
    <property type="entry name" value="5'-nuclease"/>
    <property type="match status" value="1"/>
</dbReference>
<dbReference type="InterPro" id="IPR002716">
    <property type="entry name" value="PIN_dom"/>
</dbReference>
<dbReference type="AlphaFoldDB" id="A0A4Q7AY80"/>
<dbReference type="SUPFAM" id="SSF88723">
    <property type="entry name" value="PIN domain-like"/>
    <property type="match status" value="1"/>
</dbReference>
<protein>
    <recommendedName>
        <fullName evidence="1">PIN domain-containing protein</fullName>
    </recommendedName>
</protein>
<dbReference type="InterPro" id="IPR029060">
    <property type="entry name" value="PIN-like_dom_sf"/>
</dbReference>
<dbReference type="Proteomes" id="UP000293483">
    <property type="component" value="Unassembled WGS sequence"/>
</dbReference>
<gene>
    <name evidence="2" type="ORF">EXE25_08065</name>
</gene>
<dbReference type="Pfam" id="PF13638">
    <property type="entry name" value="PIN_4"/>
    <property type="match status" value="1"/>
</dbReference>
<evidence type="ECO:0000313" key="2">
    <source>
        <dbReference type="EMBL" id="RZG67460.1"/>
    </source>
</evidence>
<comment type="caution">
    <text evidence="2">The sequence shown here is derived from an EMBL/GenBank/DDBJ whole genome shotgun (WGS) entry which is preliminary data.</text>
</comment>